<dbReference type="InterPro" id="IPR000086">
    <property type="entry name" value="NUDIX_hydrolase_dom"/>
</dbReference>
<keyword evidence="3 4" id="KW-0378">Hydrolase</keyword>
<dbReference type="InterPro" id="IPR020476">
    <property type="entry name" value="Nudix_hydrolase"/>
</dbReference>
<dbReference type="GO" id="GO:0016787">
    <property type="term" value="F:hydrolase activity"/>
    <property type="evidence" value="ECO:0007669"/>
    <property type="project" value="UniProtKB-KW"/>
</dbReference>
<evidence type="ECO:0000256" key="3">
    <source>
        <dbReference type="ARBA" id="ARBA00022801"/>
    </source>
</evidence>
<comment type="caution">
    <text evidence="6">The sequence shown here is derived from an EMBL/GenBank/DDBJ whole genome shotgun (WGS) entry which is preliminary data.</text>
</comment>
<dbReference type="Gene3D" id="3.90.79.10">
    <property type="entry name" value="Nucleoside Triphosphate Pyrophosphohydrolase"/>
    <property type="match status" value="1"/>
</dbReference>
<evidence type="ECO:0000313" key="6">
    <source>
        <dbReference type="EMBL" id="NGN91290.1"/>
    </source>
</evidence>
<dbReference type="PRINTS" id="PR00502">
    <property type="entry name" value="NUDIXFAMILY"/>
</dbReference>
<dbReference type="InterPro" id="IPR015797">
    <property type="entry name" value="NUDIX_hydrolase-like_dom_sf"/>
</dbReference>
<dbReference type="InterPro" id="IPR020084">
    <property type="entry name" value="NUDIX_hydrolase_CS"/>
</dbReference>
<sequence length="160" mass="17996">MGRRIDWYDDPSAPEVNSIKPSAGAFVRDDPGRILLIRRDDNGNWSMPGGAMDPGESLTACAVRETLEETGISIEVTGLVGIWTDPRHRIEYTSNGEVRQEFTIIYSGRYLAGEPTPSAESTHVEWVSPDKVPSLQMDRSQRMRIDWALNRNYPHLDPNP</sequence>
<dbReference type="EMBL" id="JAALAA010000001">
    <property type="protein sequence ID" value="NGN91290.1"/>
    <property type="molecule type" value="Genomic_DNA"/>
</dbReference>
<dbReference type="PANTHER" id="PTHR43046:SF16">
    <property type="entry name" value="ADP-RIBOSE PYROPHOSPHATASE YJHB-RELATED"/>
    <property type="match status" value="1"/>
</dbReference>
<organism evidence="6 7">
    <name type="scientific">Nocardioides turkmenicus</name>
    <dbReference type="NCBI Taxonomy" id="2711220"/>
    <lineage>
        <taxon>Bacteria</taxon>
        <taxon>Bacillati</taxon>
        <taxon>Actinomycetota</taxon>
        <taxon>Actinomycetes</taxon>
        <taxon>Propionibacteriales</taxon>
        <taxon>Nocardioidaceae</taxon>
        <taxon>Nocardioides</taxon>
    </lineage>
</organism>
<name>A0A6M1QU79_9ACTN</name>
<dbReference type="AlphaFoldDB" id="A0A6M1QU79"/>
<comment type="cofactor">
    <cofactor evidence="1">
        <name>Mg(2+)</name>
        <dbReference type="ChEBI" id="CHEBI:18420"/>
    </cofactor>
</comment>
<protein>
    <submittedName>
        <fullName evidence="6">NUDIX domain-containing protein</fullName>
    </submittedName>
</protein>
<comment type="similarity">
    <text evidence="2 4">Belongs to the Nudix hydrolase family.</text>
</comment>
<evidence type="ECO:0000256" key="4">
    <source>
        <dbReference type="RuleBase" id="RU003476"/>
    </source>
</evidence>
<evidence type="ECO:0000256" key="2">
    <source>
        <dbReference type="ARBA" id="ARBA00005582"/>
    </source>
</evidence>
<evidence type="ECO:0000259" key="5">
    <source>
        <dbReference type="PROSITE" id="PS51462"/>
    </source>
</evidence>
<evidence type="ECO:0000256" key="1">
    <source>
        <dbReference type="ARBA" id="ARBA00001946"/>
    </source>
</evidence>
<dbReference type="RefSeq" id="WP_165108774.1">
    <property type="nucleotide sequence ID" value="NZ_JAALAA010000001.1"/>
</dbReference>
<proteinExistence type="inferred from homology"/>
<evidence type="ECO:0000313" key="7">
    <source>
        <dbReference type="Proteomes" id="UP000483261"/>
    </source>
</evidence>
<dbReference type="PROSITE" id="PS51462">
    <property type="entry name" value="NUDIX"/>
    <property type="match status" value="1"/>
</dbReference>
<dbReference type="PANTHER" id="PTHR43046">
    <property type="entry name" value="GDP-MANNOSE MANNOSYL HYDROLASE"/>
    <property type="match status" value="1"/>
</dbReference>
<gene>
    <name evidence="6" type="ORF">G5C66_00870</name>
</gene>
<dbReference type="PROSITE" id="PS00893">
    <property type="entry name" value="NUDIX_BOX"/>
    <property type="match status" value="1"/>
</dbReference>
<feature type="domain" description="Nudix hydrolase" evidence="5">
    <location>
        <begin position="18"/>
        <end position="149"/>
    </location>
</feature>
<dbReference type="SUPFAM" id="SSF55811">
    <property type="entry name" value="Nudix"/>
    <property type="match status" value="1"/>
</dbReference>
<dbReference type="Proteomes" id="UP000483261">
    <property type="component" value="Unassembled WGS sequence"/>
</dbReference>
<reference evidence="6 7" key="1">
    <citation type="submission" date="2020-02" db="EMBL/GenBank/DDBJ databases">
        <title>Whole-genome analyses of novel actinobacteria.</title>
        <authorList>
            <person name="Sahin N."/>
        </authorList>
    </citation>
    <scope>NUCLEOTIDE SEQUENCE [LARGE SCALE GENOMIC DNA]</scope>
    <source>
        <strain evidence="6 7">KC13</strain>
    </source>
</reference>
<dbReference type="Pfam" id="PF00293">
    <property type="entry name" value="NUDIX"/>
    <property type="match status" value="1"/>
</dbReference>
<accession>A0A6M1QU79</accession>
<keyword evidence="7" id="KW-1185">Reference proteome</keyword>